<evidence type="ECO:0000313" key="2">
    <source>
        <dbReference type="EMBL" id="KAK5811245.1"/>
    </source>
</evidence>
<organism evidence="2 3">
    <name type="scientific">Gossypium arboreum</name>
    <name type="common">Tree cotton</name>
    <name type="synonym">Gossypium nanking</name>
    <dbReference type="NCBI Taxonomy" id="29729"/>
    <lineage>
        <taxon>Eukaryota</taxon>
        <taxon>Viridiplantae</taxon>
        <taxon>Streptophyta</taxon>
        <taxon>Embryophyta</taxon>
        <taxon>Tracheophyta</taxon>
        <taxon>Spermatophyta</taxon>
        <taxon>Magnoliopsida</taxon>
        <taxon>eudicotyledons</taxon>
        <taxon>Gunneridae</taxon>
        <taxon>Pentapetalae</taxon>
        <taxon>rosids</taxon>
        <taxon>malvids</taxon>
        <taxon>Malvales</taxon>
        <taxon>Malvaceae</taxon>
        <taxon>Malvoideae</taxon>
        <taxon>Gossypium</taxon>
    </lineage>
</organism>
<protein>
    <submittedName>
        <fullName evidence="2">Uncharacterized protein</fullName>
    </submittedName>
</protein>
<evidence type="ECO:0000313" key="3">
    <source>
        <dbReference type="Proteomes" id="UP001358586"/>
    </source>
</evidence>
<reference evidence="2 3" key="1">
    <citation type="submission" date="2023-03" db="EMBL/GenBank/DDBJ databases">
        <title>WGS of Gossypium arboreum.</title>
        <authorList>
            <person name="Yu D."/>
        </authorList>
    </citation>
    <scope>NUCLEOTIDE SEQUENCE [LARGE SCALE GENOMIC DNA]</scope>
    <source>
        <tissue evidence="2">Leaf</tissue>
    </source>
</reference>
<sequence>MGVVSTVIFTFSSGLLLYIPALSRWKHDKLCGTAGGASRYTASLDQRSKVETQYGYTLTLMVLQTPLGSLFCQGEPSFQPPVPRTEDTRWQPKSNSQSIADKGKEDERPRPQYVLKGRANDEDEEVNIQLGRRRNLARN</sequence>
<name>A0ABR0NY20_GOSAR</name>
<accession>A0ABR0NY20</accession>
<proteinExistence type="predicted"/>
<comment type="caution">
    <text evidence="2">The sequence shown here is derived from an EMBL/GenBank/DDBJ whole genome shotgun (WGS) entry which is preliminary data.</text>
</comment>
<evidence type="ECO:0000256" key="1">
    <source>
        <dbReference type="SAM" id="MobiDB-lite"/>
    </source>
</evidence>
<keyword evidence="3" id="KW-1185">Reference proteome</keyword>
<dbReference type="Proteomes" id="UP001358586">
    <property type="component" value="Chromosome 8"/>
</dbReference>
<dbReference type="EMBL" id="JARKNE010000008">
    <property type="protein sequence ID" value="KAK5811245.1"/>
    <property type="molecule type" value="Genomic_DNA"/>
</dbReference>
<feature type="region of interest" description="Disordered" evidence="1">
    <location>
        <begin position="74"/>
        <end position="139"/>
    </location>
</feature>
<feature type="compositionally biased region" description="Basic and acidic residues" evidence="1">
    <location>
        <begin position="101"/>
        <end position="110"/>
    </location>
</feature>
<gene>
    <name evidence="2" type="ORF">PVK06_026569</name>
</gene>